<reference evidence="3 4" key="1">
    <citation type="journal article" date="2016" name="Environ. Microbiol.">
        <title>New Methyloceanibacter diversity from North Sea sediments includes methanotroph containing solely the soluble methane monooxygenase.</title>
        <authorList>
            <person name="Vekeman B."/>
            <person name="Kerckhof F.M."/>
            <person name="Cremers G."/>
            <person name="de Vos P."/>
            <person name="Vandamme P."/>
            <person name="Boon N."/>
            <person name="Op den Camp H.J."/>
            <person name="Heylen K."/>
        </authorList>
    </citation>
    <scope>NUCLEOTIDE SEQUENCE [LARGE SCALE GENOMIC DNA]</scope>
    <source>
        <strain evidence="3 4">R-67177</strain>
    </source>
</reference>
<evidence type="ECO:0000313" key="3">
    <source>
        <dbReference type="EMBL" id="ODS02323.1"/>
    </source>
</evidence>
<dbReference type="Proteomes" id="UP000095042">
    <property type="component" value="Unassembled WGS sequence"/>
</dbReference>
<dbReference type="RefSeq" id="WP_069624491.1">
    <property type="nucleotide sequence ID" value="NZ_LPWD01000341.1"/>
</dbReference>
<gene>
    <name evidence="3" type="ORF">AUC71_15945</name>
</gene>
<organism evidence="3 4">
    <name type="scientific">Methyloceanibacter marginalis</name>
    <dbReference type="NCBI Taxonomy" id="1774971"/>
    <lineage>
        <taxon>Bacteria</taxon>
        <taxon>Pseudomonadati</taxon>
        <taxon>Pseudomonadota</taxon>
        <taxon>Alphaproteobacteria</taxon>
        <taxon>Hyphomicrobiales</taxon>
        <taxon>Hyphomicrobiaceae</taxon>
        <taxon>Methyloceanibacter</taxon>
    </lineage>
</organism>
<name>A0A1E3W932_9HYPH</name>
<proteinExistence type="predicted"/>
<evidence type="ECO:0000256" key="1">
    <source>
        <dbReference type="SAM" id="MobiDB-lite"/>
    </source>
</evidence>
<keyword evidence="2" id="KW-0472">Membrane</keyword>
<keyword evidence="4" id="KW-1185">Reference proteome</keyword>
<feature type="transmembrane region" description="Helical" evidence="2">
    <location>
        <begin position="12"/>
        <end position="31"/>
    </location>
</feature>
<dbReference type="Pfam" id="PF05545">
    <property type="entry name" value="FixQ"/>
    <property type="match status" value="1"/>
</dbReference>
<dbReference type="CDD" id="cd01324">
    <property type="entry name" value="cbb3_Oxidase_CcoQ"/>
    <property type="match status" value="1"/>
</dbReference>
<feature type="region of interest" description="Disordered" evidence="1">
    <location>
        <begin position="42"/>
        <end position="64"/>
    </location>
</feature>
<dbReference type="OrthoDB" id="7173870at2"/>
<protein>
    <submittedName>
        <fullName evidence="3">Cytochrome-c oxidase</fullName>
    </submittedName>
</protein>
<feature type="compositionally biased region" description="Basic and acidic residues" evidence="1">
    <location>
        <begin position="55"/>
        <end position="64"/>
    </location>
</feature>
<dbReference type="InterPro" id="IPR008621">
    <property type="entry name" value="Cbb3-typ_cyt_oxidase_comp"/>
</dbReference>
<evidence type="ECO:0000256" key="2">
    <source>
        <dbReference type="SAM" id="Phobius"/>
    </source>
</evidence>
<dbReference type="AlphaFoldDB" id="A0A1E3W932"/>
<comment type="caution">
    <text evidence="3">The sequence shown here is derived from an EMBL/GenBank/DDBJ whole genome shotgun (WGS) entry which is preliminary data.</text>
</comment>
<keyword evidence="2" id="KW-0812">Transmembrane</keyword>
<dbReference type="EMBL" id="LPWD01000341">
    <property type="protein sequence ID" value="ODS02323.1"/>
    <property type="molecule type" value="Genomic_DNA"/>
</dbReference>
<accession>A0A1E3W932</accession>
<sequence>MTYEQVASISQVAALLFFIALFAAVVIYAFWPGNKKKFEEAAQLPLEQDPEPEAESARKNKKDD</sequence>
<evidence type="ECO:0000313" key="4">
    <source>
        <dbReference type="Proteomes" id="UP000095042"/>
    </source>
</evidence>
<keyword evidence="2" id="KW-1133">Transmembrane helix</keyword>